<evidence type="ECO:0000256" key="4">
    <source>
        <dbReference type="RuleBase" id="RU003684"/>
    </source>
</evidence>
<comment type="caution">
    <text evidence="5">The sequence shown here is derived from an EMBL/GenBank/DDBJ whole genome shotgun (WGS) entry which is preliminary data.</text>
</comment>
<dbReference type="PROSITE" id="PS51409">
    <property type="entry name" value="ARGINASE_2"/>
    <property type="match status" value="1"/>
</dbReference>
<gene>
    <name evidence="5" type="ORF">J1TS3_33870</name>
</gene>
<organism evidence="5 6">
    <name type="scientific">Siminovitchia fordii</name>
    <dbReference type="NCBI Taxonomy" id="254759"/>
    <lineage>
        <taxon>Bacteria</taxon>
        <taxon>Bacillati</taxon>
        <taxon>Bacillota</taxon>
        <taxon>Bacilli</taxon>
        <taxon>Bacillales</taxon>
        <taxon>Bacillaceae</taxon>
        <taxon>Siminovitchia</taxon>
    </lineage>
</organism>
<keyword evidence="2" id="KW-0479">Metal-binding</keyword>
<dbReference type="InterPro" id="IPR023696">
    <property type="entry name" value="Ureohydrolase_dom_sf"/>
</dbReference>
<dbReference type="PANTHER" id="PTHR11358">
    <property type="entry name" value="ARGINASE/AGMATINASE"/>
    <property type="match status" value="1"/>
</dbReference>
<dbReference type="InterPro" id="IPR006035">
    <property type="entry name" value="Ureohydrolase"/>
</dbReference>
<dbReference type="PRINTS" id="PR00116">
    <property type="entry name" value="ARGINASE"/>
</dbReference>
<dbReference type="CDD" id="cd09990">
    <property type="entry name" value="Agmatinase-like"/>
    <property type="match status" value="1"/>
</dbReference>
<evidence type="ECO:0000256" key="3">
    <source>
        <dbReference type="ARBA" id="ARBA00022801"/>
    </source>
</evidence>
<keyword evidence="3 4" id="KW-0378">Hydrolase</keyword>
<reference evidence="5 6" key="1">
    <citation type="submission" date="2021-03" db="EMBL/GenBank/DDBJ databases">
        <title>Antimicrobial resistance genes in bacteria isolated from Japanese honey, and their potential for conferring macrolide and lincosamide resistance in the American foulbrood pathogen Paenibacillus larvae.</title>
        <authorList>
            <person name="Okamoto M."/>
            <person name="Kumagai M."/>
            <person name="Kanamori H."/>
            <person name="Takamatsu D."/>
        </authorList>
    </citation>
    <scope>NUCLEOTIDE SEQUENCE [LARGE SCALE GENOMIC DNA]</scope>
    <source>
        <strain evidence="5 6">J1TS3</strain>
    </source>
</reference>
<name>A0ABQ4K971_9BACI</name>
<dbReference type="Gene3D" id="3.40.800.10">
    <property type="entry name" value="Ureohydrolase domain"/>
    <property type="match status" value="1"/>
</dbReference>
<comment type="similarity">
    <text evidence="1">Belongs to the arginase family. Agmatinase subfamily.</text>
</comment>
<dbReference type="SUPFAM" id="SSF52768">
    <property type="entry name" value="Arginase/deacetylase"/>
    <property type="match status" value="1"/>
</dbReference>
<keyword evidence="6" id="KW-1185">Reference proteome</keyword>
<dbReference type="PANTHER" id="PTHR11358:SF26">
    <property type="entry name" value="GUANIDINO ACID HYDROLASE, MITOCHONDRIAL"/>
    <property type="match status" value="1"/>
</dbReference>
<evidence type="ECO:0000313" key="5">
    <source>
        <dbReference type="EMBL" id="GIN22253.1"/>
    </source>
</evidence>
<evidence type="ECO:0000256" key="2">
    <source>
        <dbReference type="ARBA" id="ARBA00022723"/>
    </source>
</evidence>
<proteinExistence type="inferred from homology"/>
<dbReference type="Proteomes" id="UP000680279">
    <property type="component" value="Unassembled WGS sequence"/>
</dbReference>
<evidence type="ECO:0000256" key="1">
    <source>
        <dbReference type="ARBA" id="ARBA00009227"/>
    </source>
</evidence>
<evidence type="ECO:0008006" key="7">
    <source>
        <dbReference type="Google" id="ProtNLM"/>
    </source>
</evidence>
<accession>A0ABQ4K971</accession>
<evidence type="ECO:0000313" key="6">
    <source>
        <dbReference type="Proteomes" id="UP000680279"/>
    </source>
</evidence>
<dbReference type="PROSITE" id="PS01053">
    <property type="entry name" value="ARGINASE_1"/>
    <property type="match status" value="1"/>
</dbReference>
<dbReference type="Pfam" id="PF00491">
    <property type="entry name" value="Arginase"/>
    <property type="match status" value="1"/>
</dbReference>
<dbReference type="PIRSF" id="PIRSF036979">
    <property type="entry name" value="Arginase"/>
    <property type="match status" value="1"/>
</dbReference>
<dbReference type="RefSeq" id="WP_018708211.1">
    <property type="nucleotide sequence ID" value="NZ_BOQT01000015.1"/>
</dbReference>
<dbReference type="InterPro" id="IPR020855">
    <property type="entry name" value="Ureohydrolase_Mn_BS"/>
</dbReference>
<protein>
    <recommendedName>
        <fullName evidence="7">Agmatinase</fullName>
    </recommendedName>
</protein>
<sequence>MKSNDTWSSVLHKGPATFLNSPVMEPDQNKIKEEGVKAAILGVPFDGTTITRTGSSMGPRKIRDVSSMTIPYHFDYDVNIMETYNIRDCGDVDVKIGDAFGTIERGGENVLEILKGGALPILVGGDHVITVTSTRALNQFDPTKKYGFILFDSHLDTAEDVGGDPWNHCCPVPRTMELDCFDPKNAVIIGAGGPMNPKAELEYVKEKGISLYTMRDIYKKGIQEVVEEAIKIASDGTDGVYISFDMDSLEASQTPGTCAPTPGGIMVREMIQAIELLGQVDLVGFDVVEIAPPYDQSDITAITATRFLVDMLASRAKYLNK</sequence>
<dbReference type="EMBL" id="BOQT01000015">
    <property type="protein sequence ID" value="GIN22253.1"/>
    <property type="molecule type" value="Genomic_DNA"/>
</dbReference>